<proteinExistence type="predicted"/>
<evidence type="ECO:0000313" key="1">
    <source>
        <dbReference type="EMBL" id="KAL0329237.1"/>
    </source>
</evidence>
<gene>
    <name evidence="1" type="ORF">Sradi_4910400</name>
</gene>
<organism evidence="1">
    <name type="scientific">Sesamum radiatum</name>
    <name type="common">Black benniseed</name>
    <dbReference type="NCBI Taxonomy" id="300843"/>
    <lineage>
        <taxon>Eukaryota</taxon>
        <taxon>Viridiplantae</taxon>
        <taxon>Streptophyta</taxon>
        <taxon>Embryophyta</taxon>
        <taxon>Tracheophyta</taxon>
        <taxon>Spermatophyta</taxon>
        <taxon>Magnoliopsida</taxon>
        <taxon>eudicotyledons</taxon>
        <taxon>Gunneridae</taxon>
        <taxon>Pentapetalae</taxon>
        <taxon>asterids</taxon>
        <taxon>lamiids</taxon>
        <taxon>Lamiales</taxon>
        <taxon>Pedaliaceae</taxon>
        <taxon>Sesamum</taxon>
    </lineage>
</organism>
<sequence>MSLQKIGYPAALTFLLQQGWGFIEAELFPLDFCITRAKGSSMHRWFRSWGARGPMEALALLTGVKTGSSWHFPIGSSIEAELAGVEEELCRGALR</sequence>
<reference evidence="1" key="2">
    <citation type="journal article" date="2024" name="Plant">
        <title>Genomic evolution and insights into agronomic trait innovations of Sesamum species.</title>
        <authorList>
            <person name="Miao H."/>
            <person name="Wang L."/>
            <person name="Qu L."/>
            <person name="Liu H."/>
            <person name="Sun Y."/>
            <person name="Le M."/>
            <person name="Wang Q."/>
            <person name="Wei S."/>
            <person name="Zheng Y."/>
            <person name="Lin W."/>
            <person name="Duan Y."/>
            <person name="Cao H."/>
            <person name="Xiong S."/>
            <person name="Wang X."/>
            <person name="Wei L."/>
            <person name="Li C."/>
            <person name="Ma Q."/>
            <person name="Ju M."/>
            <person name="Zhao R."/>
            <person name="Li G."/>
            <person name="Mu C."/>
            <person name="Tian Q."/>
            <person name="Mei H."/>
            <person name="Zhang T."/>
            <person name="Gao T."/>
            <person name="Zhang H."/>
        </authorList>
    </citation>
    <scope>NUCLEOTIDE SEQUENCE</scope>
    <source>
        <strain evidence="1">G02</strain>
    </source>
</reference>
<protein>
    <submittedName>
        <fullName evidence="1">Uncharacterized protein</fullName>
    </submittedName>
</protein>
<reference evidence="1" key="1">
    <citation type="submission" date="2020-06" db="EMBL/GenBank/DDBJ databases">
        <authorList>
            <person name="Li T."/>
            <person name="Hu X."/>
            <person name="Zhang T."/>
            <person name="Song X."/>
            <person name="Zhang H."/>
            <person name="Dai N."/>
            <person name="Sheng W."/>
            <person name="Hou X."/>
            <person name="Wei L."/>
        </authorList>
    </citation>
    <scope>NUCLEOTIDE SEQUENCE</scope>
    <source>
        <strain evidence="1">G02</strain>
        <tissue evidence="1">Leaf</tissue>
    </source>
</reference>
<dbReference type="AlphaFoldDB" id="A0AAW2MCJ9"/>
<dbReference type="EMBL" id="JACGWJ010000022">
    <property type="protein sequence ID" value="KAL0329237.1"/>
    <property type="molecule type" value="Genomic_DNA"/>
</dbReference>
<accession>A0AAW2MCJ9</accession>
<name>A0AAW2MCJ9_SESRA</name>
<comment type="caution">
    <text evidence="1">The sequence shown here is derived from an EMBL/GenBank/DDBJ whole genome shotgun (WGS) entry which is preliminary data.</text>
</comment>